<evidence type="ECO:0000256" key="3">
    <source>
        <dbReference type="SAM" id="MobiDB-lite"/>
    </source>
</evidence>
<dbReference type="GO" id="GO:0008270">
    <property type="term" value="F:zinc ion binding"/>
    <property type="evidence" value="ECO:0007669"/>
    <property type="project" value="UniProtKB-KW"/>
</dbReference>
<dbReference type="SMART" id="SM00184">
    <property type="entry name" value="RING"/>
    <property type="match status" value="1"/>
</dbReference>
<dbReference type="EMBL" id="MK071982">
    <property type="protein sequence ID" value="AYV76078.1"/>
    <property type="molecule type" value="Genomic_DNA"/>
</dbReference>
<dbReference type="InterPro" id="IPR001841">
    <property type="entry name" value="Znf_RING"/>
</dbReference>
<organism evidence="5">
    <name type="scientific">Terrestrivirus sp</name>
    <dbReference type="NCBI Taxonomy" id="2487775"/>
    <lineage>
        <taxon>Viruses</taxon>
        <taxon>Varidnaviria</taxon>
        <taxon>Bamfordvirae</taxon>
        <taxon>Nucleocytoviricota</taxon>
        <taxon>Megaviricetes</taxon>
        <taxon>Imitervirales</taxon>
        <taxon>Mimiviridae</taxon>
        <taxon>Klosneuvirinae</taxon>
    </lineage>
</organism>
<evidence type="ECO:0000256" key="2">
    <source>
        <dbReference type="SAM" id="Coils"/>
    </source>
</evidence>
<keyword evidence="2" id="KW-0175">Coiled coil</keyword>
<sequence>MSNISEHEISDDEISDDEISDDEISDNEISDNEISDCELTLDEYEVLLQHTEKELTKLKKEHTRTTKYATTLKNHLKKVVEKNNELKTQLSQSNSNFLLQVKNETIKEQCNTIDDLTYELQKMKGMDGVIKKLENHVTVVNKKNESLINSVEKEKQKITYLEDKIKNMTFEEFKLQSMKPGSCVVCMDKYAIYASKECGHLVFCNECRYGHNYKCPLCNKTMVTSSLIRIYNLPLF</sequence>
<feature type="region of interest" description="Disordered" evidence="3">
    <location>
        <begin position="1"/>
        <end position="32"/>
    </location>
</feature>
<evidence type="ECO:0000256" key="1">
    <source>
        <dbReference type="PROSITE-ProRule" id="PRU00175"/>
    </source>
</evidence>
<feature type="domain" description="RING-type" evidence="4">
    <location>
        <begin position="183"/>
        <end position="219"/>
    </location>
</feature>
<protein>
    <recommendedName>
        <fullName evidence="4">RING-type domain-containing protein</fullName>
    </recommendedName>
</protein>
<dbReference type="PROSITE" id="PS50089">
    <property type="entry name" value="ZF_RING_2"/>
    <property type="match status" value="1"/>
</dbReference>
<dbReference type="Pfam" id="PF13920">
    <property type="entry name" value="zf-C3HC4_3"/>
    <property type="match status" value="1"/>
</dbReference>
<feature type="coiled-coil region" evidence="2">
    <location>
        <begin position="34"/>
        <end position="96"/>
    </location>
</feature>
<keyword evidence="1" id="KW-0862">Zinc</keyword>
<reference evidence="5" key="1">
    <citation type="submission" date="2018-10" db="EMBL/GenBank/DDBJ databases">
        <title>Hidden diversity of soil giant viruses.</title>
        <authorList>
            <person name="Schulz F."/>
            <person name="Alteio L."/>
            <person name="Goudeau D."/>
            <person name="Ryan E.M."/>
            <person name="Malmstrom R.R."/>
            <person name="Blanchard J."/>
            <person name="Woyke T."/>
        </authorList>
    </citation>
    <scope>NUCLEOTIDE SEQUENCE</scope>
    <source>
        <strain evidence="5">TEV1</strain>
    </source>
</reference>
<dbReference type="SUPFAM" id="SSF57850">
    <property type="entry name" value="RING/U-box"/>
    <property type="match status" value="1"/>
</dbReference>
<keyword evidence="1" id="KW-0863">Zinc-finger</keyword>
<name>A0A3G4ZML1_9VIRU</name>
<evidence type="ECO:0000313" key="5">
    <source>
        <dbReference type="EMBL" id="AYV76078.1"/>
    </source>
</evidence>
<keyword evidence="1" id="KW-0479">Metal-binding</keyword>
<evidence type="ECO:0000259" key="4">
    <source>
        <dbReference type="PROSITE" id="PS50089"/>
    </source>
</evidence>
<feature type="compositionally biased region" description="Acidic residues" evidence="3">
    <location>
        <begin position="9"/>
        <end position="32"/>
    </location>
</feature>
<accession>A0A3G4ZML1</accession>
<gene>
    <name evidence="5" type="ORF">Terrestrivirus4_126</name>
</gene>
<dbReference type="Gene3D" id="3.30.40.10">
    <property type="entry name" value="Zinc/RING finger domain, C3HC4 (zinc finger)"/>
    <property type="match status" value="1"/>
</dbReference>
<dbReference type="InterPro" id="IPR013083">
    <property type="entry name" value="Znf_RING/FYVE/PHD"/>
</dbReference>
<proteinExistence type="predicted"/>